<accession>A0A1W1ZWX0</accession>
<feature type="transmembrane region" description="Helical" evidence="6">
    <location>
        <begin position="416"/>
        <end position="435"/>
    </location>
</feature>
<dbReference type="RefSeq" id="WP_084067212.1">
    <property type="nucleotide sequence ID" value="NZ_FWXY01000003.1"/>
</dbReference>
<feature type="transmembrane region" description="Helical" evidence="6">
    <location>
        <begin position="12"/>
        <end position="30"/>
    </location>
</feature>
<dbReference type="NCBIfam" id="TIGR00785">
    <property type="entry name" value="dass"/>
    <property type="match status" value="1"/>
</dbReference>
<evidence type="ECO:0000256" key="4">
    <source>
        <dbReference type="ARBA" id="ARBA00022989"/>
    </source>
</evidence>
<dbReference type="CDD" id="cd01115">
    <property type="entry name" value="SLC13_permease"/>
    <property type="match status" value="1"/>
</dbReference>
<evidence type="ECO:0000256" key="1">
    <source>
        <dbReference type="ARBA" id="ARBA00004141"/>
    </source>
</evidence>
<keyword evidence="3 6" id="KW-0812">Transmembrane</keyword>
<dbReference type="EMBL" id="FWXY01000003">
    <property type="protein sequence ID" value="SMC52873.1"/>
    <property type="molecule type" value="Genomic_DNA"/>
</dbReference>
<keyword evidence="5 6" id="KW-0472">Membrane</keyword>
<dbReference type="InterPro" id="IPR001898">
    <property type="entry name" value="SLC13A/DASS"/>
</dbReference>
<feature type="transmembrane region" description="Helical" evidence="6">
    <location>
        <begin position="351"/>
        <end position="378"/>
    </location>
</feature>
<dbReference type="PROSITE" id="PS01271">
    <property type="entry name" value="NA_SULFATE"/>
    <property type="match status" value="1"/>
</dbReference>
<evidence type="ECO:0000256" key="3">
    <source>
        <dbReference type="ARBA" id="ARBA00022692"/>
    </source>
</evidence>
<dbReference type="Proteomes" id="UP000192418">
    <property type="component" value="Unassembled WGS sequence"/>
</dbReference>
<organism evidence="7 8">
    <name type="scientific">Desulfocicer vacuolatum DSM 3385</name>
    <dbReference type="NCBI Taxonomy" id="1121400"/>
    <lineage>
        <taxon>Bacteria</taxon>
        <taxon>Pseudomonadati</taxon>
        <taxon>Thermodesulfobacteriota</taxon>
        <taxon>Desulfobacteria</taxon>
        <taxon>Desulfobacterales</taxon>
        <taxon>Desulfobacteraceae</taxon>
        <taxon>Desulfocicer</taxon>
    </lineage>
</organism>
<dbReference type="OrthoDB" id="9766267at2"/>
<feature type="transmembrane region" description="Helical" evidence="6">
    <location>
        <begin position="86"/>
        <end position="104"/>
    </location>
</feature>
<feature type="transmembrane region" description="Helical" evidence="6">
    <location>
        <begin position="175"/>
        <end position="197"/>
    </location>
</feature>
<dbReference type="STRING" id="1121400.SAMN02746065_103247"/>
<proteinExistence type="predicted"/>
<evidence type="ECO:0000256" key="5">
    <source>
        <dbReference type="ARBA" id="ARBA00023136"/>
    </source>
</evidence>
<feature type="transmembrane region" description="Helical" evidence="6">
    <location>
        <begin position="42"/>
        <end position="74"/>
    </location>
</feature>
<evidence type="ECO:0000313" key="7">
    <source>
        <dbReference type="EMBL" id="SMC52873.1"/>
    </source>
</evidence>
<protein>
    <submittedName>
        <fullName evidence="7">Solute carrier family 13 (Sodium-dependent dicarboxylate transporter), member 2/3/5</fullName>
    </submittedName>
</protein>
<feature type="transmembrane region" description="Helical" evidence="6">
    <location>
        <begin position="141"/>
        <end position="163"/>
    </location>
</feature>
<sequence>MAPYVLNNRSRLQLSGLVLGPLLFLLVWMMDLDPAHPEVTRMAAVAVLMAVMWVTEAIPLAATSLLPVICYPLLGIMKGKAAAGVYFNSTIFLFMGGFLIALAMEKWNLHKRIALFVVRTIGGGPARIVFGFMVASAFLSMWISNTATAVMMLPIALSIVLKMEEQFGKDDAKTFALPLLLGIAYAASMGGAATLVGTPPNLVLTRTFEQLFPTAPAISFGTWMIMALPLTFVMIGIIWLLLTQVFYRTPDHVQVDREVVEKEYKELGPISPEEKKVLIVFAMTALLWIFRKDLNLGLAVVPGWASLLPFTGMVDDGTVAITMAITLFFLPTTRKDADTPTILDADVFTKLPWGIILLFGGGFALAKGFQVSGLSVFIGNKLQILEGTSTVAMISSICGTLTFLTELTSNTATTQMILPILSSIAVAMKINPLMLLIPATLSASCAFMMPIATPPNAIVFSSGRIKMIEMVRAGILINFIGVAVITAVFLVFGVTVFTIDPNVIPQWALLTAQ</sequence>
<feature type="transmembrane region" description="Helical" evidence="6">
    <location>
        <begin position="475"/>
        <end position="499"/>
    </location>
</feature>
<keyword evidence="2" id="KW-0813">Transport</keyword>
<dbReference type="GO" id="GO:0015141">
    <property type="term" value="F:succinate transmembrane transporter activity"/>
    <property type="evidence" value="ECO:0007669"/>
    <property type="project" value="UniProtKB-ARBA"/>
</dbReference>
<reference evidence="7 8" key="1">
    <citation type="submission" date="2017-04" db="EMBL/GenBank/DDBJ databases">
        <authorList>
            <person name="Afonso C.L."/>
            <person name="Miller P.J."/>
            <person name="Scott M.A."/>
            <person name="Spackman E."/>
            <person name="Goraichik I."/>
            <person name="Dimitrov K.M."/>
            <person name="Suarez D.L."/>
            <person name="Swayne D.E."/>
        </authorList>
    </citation>
    <scope>NUCLEOTIDE SEQUENCE [LARGE SCALE GENOMIC DNA]</scope>
    <source>
        <strain evidence="7 8">DSM 3385</strain>
    </source>
</reference>
<dbReference type="PANTHER" id="PTHR10283">
    <property type="entry name" value="SOLUTE CARRIER FAMILY 13 MEMBER"/>
    <property type="match status" value="1"/>
</dbReference>
<evidence type="ECO:0000313" key="8">
    <source>
        <dbReference type="Proteomes" id="UP000192418"/>
    </source>
</evidence>
<dbReference type="InterPro" id="IPR031312">
    <property type="entry name" value="Na/sul_symport_CS"/>
</dbReference>
<comment type="subcellular location">
    <subcellularLocation>
        <location evidence="1">Membrane</location>
        <topology evidence="1">Multi-pass membrane protein</topology>
    </subcellularLocation>
</comment>
<keyword evidence="4 6" id="KW-1133">Transmembrane helix</keyword>
<evidence type="ECO:0000256" key="2">
    <source>
        <dbReference type="ARBA" id="ARBA00022448"/>
    </source>
</evidence>
<name>A0A1W1ZWX0_9BACT</name>
<keyword evidence="8" id="KW-1185">Reference proteome</keyword>
<dbReference type="Pfam" id="PF00939">
    <property type="entry name" value="Na_sulph_symp"/>
    <property type="match status" value="1"/>
</dbReference>
<dbReference type="AlphaFoldDB" id="A0A1W1ZWX0"/>
<feature type="transmembrane region" description="Helical" evidence="6">
    <location>
        <begin position="384"/>
        <end position="404"/>
    </location>
</feature>
<evidence type="ECO:0000256" key="6">
    <source>
        <dbReference type="SAM" id="Phobius"/>
    </source>
</evidence>
<gene>
    <name evidence="7" type="ORF">SAMN02746065_103247</name>
</gene>
<dbReference type="GO" id="GO:0005886">
    <property type="term" value="C:plasma membrane"/>
    <property type="evidence" value="ECO:0007669"/>
    <property type="project" value="TreeGrafter"/>
</dbReference>
<dbReference type="PANTHER" id="PTHR10283:SF82">
    <property type="entry name" value="SOLUTE CARRIER FAMILY 13 MEMBER 2"/>
    <property type="match status" value="1"/>
</dbReference>
<feature type="transmembrane region" description="Helical" evidence="6">
    <location>
        <begin position="217"/>
        <end position="242"/>
    </location>
</feature>